<dbReference type="GO" id="GO:0006397">
    <property type="term" value="P:mRNA processing"/>
    <property type="evidence" value="ECO:0007669"/>
    <property type="project" value="InterPro"/>
</dbReference>
<dbReference type="PROSITE" id="PS50089">
    <property type="entry name" value="ZF_RING_2"/>
    <property type="match status" value="1"/>
</dbReference>
<dbReference type="CDD" id="cd16620">
    <property type="entry name" value="vRING-HC-C4C4_RBBP6"/>
    <property type="match status" value="1"/>
</dbReference>
<sequence length="536" mass="59131">MGKQLEWRLKGTISPFIASRLITLPCTVEEARRKLKTECGLQSVAAIEFVIYLTSDEVNVLPDKYELSDDCKVVVSRCSAADAQRLMEEANAAYAPALVFDEPSEVETPSSEITTAKLSSSSSQNNIQGKAAIVKSTESATCQGGTGKGVSKVDAEVAVNGGQEEHYHEIEDEGEVAVNSSVKRVFFECREDPSDNASEQYYTEDDDAAYHDGEEGCTSDEEDLRIQMVMQEKDVYGGETQDQTTRRYYRNKVPTPSIATQTADTGQHVSGVTSSAQRQKAASAAYASQKAPFHDGSIYDSVAVHENYICHMCGQRGHHIRNCYLQEGKRLHKKIRPSTGIPVDFLEAIKEEDIDKYDELYQLKTGELAVMKDMSKVSGGAFFTKSADQHIQSQLGISESGSKSMLRELSCTICNKLFNEPVTTLCCGESYCVECIIQKSEGKNMKDINCIYKCPSCMADLSYADLQENTSLKHAVDVLALKKEQTIVSSGLNNKAKEEPELATYHGIEVEKEALTLFLKRQKALISNYLAEVKGD</sequence>
<dbReference type="GO" id="GO:0005634">
    <property type="term" value="C:nucleus"/>
    <property type="evidence" value="ECO:0007669"/>
    <property type="project" value="TreeGrafter"/>
</dbReference>
<feature type="domain" description="RING-type" evidence="2">
    <location>
        <begin position="411"/>
        <end position="457"/>
    </location>
</feature>
<dbReference type="InterPro" id="IPR033489">
    <property type="entry name" value="RBBP6"/>
</dbReference>
<dbReference type="GO" id="GO:0006511">
    <property type="term" value="P:ubiquitin-dependent protein catabolic process"/>
    <property type="evidence" value="ECO:0007669"/>
    <property type="project" value="TreeGrafter"/>
</dbReference>
<accession>A0AAD8UVI7</accession>
<evidence type="ECO:0000259" key="3">
    <source>
        <dbReference type="PROSITE" id="PS50158"/>
    </source>
</evidence>
<dbReference type="SUPFAM" id="SSF57850">
    <property type="entry name" value="RING/U-box"/>
    <property type="match status" value="1"/>
</dbReference>
<reference evidence="4" key="1">
    <citation type="submission" date="2023-08" db="EMBL/GenBank/DDBJ databases">
        <title>Draft sequence of the Babesia gibsoni genome.</title>
        <authorList>
            <person name="Yamagishi J.Y."/>
            <person name="Xuan X.X."/>
        </authorList>
    </citation>
    <scope>NUCLEOTIDE SEQUENCE</scope>
    <source>
        <strain evidence="4">Azabu</strain>
    </source>
</reference>
<keyword evidence="5" id="KW-1185">Reference proteome</keyword>
<dbReference type="Gene3D" id="3.30.40.10">
    <property type="entry name" value="Zinc/RING finger domain, C3HC4 (zinc finger)"/>
    <property type="match status" value="1"/>
</dbReference>
<proteinExistence type="predicted"/>
<organism evidence="4 5">
    <name type="scientific">Babesia gibsoni</name>
    <dbReference type="NCBI Taxonomy" id="33632"/>
    <lineage>
        <taxon>Eukaryota</taxon>
        <taxon>Sar</taxon>
        <taxon>Alveolata</taxon>
        <taxon>Apicomplexa</taxon>
        <taxon>Aconoidasida</taxon>
        <taxon>Piroplasmida</taxon>
        <taxon>Babesiidae</taxon>
        <taxon>Babesia</taxon>
    </lineage>
</organism>
<evidence type="ECO:0000313" key="5">
    <source>
        <dbReference type="Proteomes" id="UP001230268"/>
    </source>
</evidence>
<dbReference type="GO" id="GO:0016567">
    <property type="term" value="P:protein ubiquitination"/>
    <property type="evidence" value="ECO:0007669"/>
    <property type="project" value="InterPro"/>
</dbReference>
<dbReference type="GO" id="GO:0061630">
    <property type="term" value="F:ubiquitin protein ligase activity"/>
    <property type="evidence" value="ECO:0007669"/>
    <property type="project" value="InterPro"/>
</dbReference>
<dbReference type="InterPro" id="IPR013083">
    <property type="entry name" value="Znf_RING/FYVE/PHD"/>
</dbReference>
<gene>
    <name evidence="4" type="ORF">BgAZ_105040</name>
</gene>
<dbReference type="InterPro" id="IPR001878">
    <property type="entry name" value="Znf_CCHC"/>
</dbReference>
<comment type="caution">
    <text evidence="4">The sequence shown here is derived from an EMBL/GenBank/DDBJ whole genome shotgun (WGS) entry which is preliminary data.</text>
</comment>
<dbReference type="GO" id="GO:0003676">
    <property type="term" value="F:nucleic acid binding"/>
    <property type="evidence" value="ECO:0007669"/>
    <property type="project" value="InterPro"/>
</dbReference>
<dbReference type="Proteomes" id="UP001230268">
    <property type="component" value="Unassembled WGS sequence"/>
</dbReference>
<keyword evidence="1" id="KW-0479">Metal-binding</keyword>
<protein>
    <submittedName>
        <fullName evidence="4">Uncharacterized protein</fullName>
    </submittedName>
</protein>
<feature type="domain" description="CCHC-type" evidence="3">
    <location>
        <begin position="310"/>
        <end position="323"/>
    </location>
</feature>
<name>A0AAD8UVI7_BABGI</name>
<dbReference type="InterPro" id="IPR001841">
    <property type="entry name" value="Znf_RING"/>
</dbReference>
<dbReference type="PROSITE" id="PS50158">
    <property type="entry name" value="ZF_CCHC"/>
    <property type="match status" value="1"/>
</dbReference>
<dbReference type="PANTHER" id="PTHR15439:SF0">
    <property type="entry name" value="CELL DIVISION CYCLE AND APOPTOSIS REGULATOR PROTEIN 1-RELATED"/>
    <property type="match status" value="1"/>
</dbReference>
<evidence type="ECO:0000313" key="4">
    <source>
        <dbReference type="EMBL" id="KAK1444598.1"/>
    </source>
</evidence>
<dbReference type="AlphaFoldDB" id="A0AAD8UVI7"/>
<dbReference type="EMBL" id="JAVEPI010000001">
    <property type="protein sequence ID" value="KAK1444598.1"/>
    <property type="molecule type" value="Genomic_DNA"/>
</dbReference>
<keyword evidence="1" id="KW-0863">Zinc-finger</keyword>
<evidence type="ECO:0000259" key="2">
    <source>
        <dbReference type="PROSITE" id="PS50089"/>
    </source>
</evidence>
<dbReference type="Gene3D" id="4.10.60.10">
    <property type="entry name" value="Zinc finger, CCHC-type"/>
    <property type="match status" value="1"/>
</dbReference>
<dbReference type="PANTHER" id="PTHR15439">
    <property type="entry name" value="RETINOBLASTOMA-BINDING PROTEIN 6"/>
    <property type="match status" value="1"/>
</dbReference>
<evidence type="ECO:0000256" key="1">
    <source>
        <dbReference type="PROSITE-ProRule" id="PRU00047"/>
    </source>
</evidence>
<dbReference type="GO" id="GO:0008270">
    <property type="term" value="F:zinc ion binding"/>
    <property type="evidence" value="ECO:0007669"/>
    <property type="project" value="UniProtKB-KW"/>
</dbReference>
<keyword evidence="1" id="KW-0862">Zinc</keyword>